<organism evidence="1">
    <name type="scientific">Pseudomonas putida</name>
    <name type="common">Arthrobacter siderocapsulatus</name>
    <dbReference type="NCBI Taxonomy" id="303"/>
    <lineage>
        <taxon>Bacteria</taxon>
        <taxon>Pseudomonadati</taxon>
        <taxon>Pseudomonadota</taxon>
        <taxon>Gammaproteobacteria</taxon>
        <taxon>Pseudomonadales</taxon>
        <taxon>Pseudomonadaceae</taxon>
        <taxon>Pseudomonas</taxon>
    </lineage>
</organism>
<accession>A0A6B7PWP6</accession>
<dbReference type="EMBL" id="MN310372">
    <property type="protein sequence ID" value="QFX76636.1"/>
    <property type="molecule type" value="Genomic_DNA"/>
</dbReference>
<protein>
    <submittedName>
        <fullName evidence="1">Uncharacterized protein</fullName>
    </submittedName>
</protein>
<evidence type="ECO:0000313" key="1">
    <source>
        <dbReference type="EMBL" id="QFX76636.1"/>
    </source>
</evidence>
<sequence>MVTCFFQWMYERLNLRGADQVLDSAGAHVGESLRLLGNNRSGPLPAVWAEGDAEPSSVP</sequence>
<geneLocation type="plasmid" evidence="1">
    <name>p716811-VIM</name>
</geneLocation>
<dbReference type="AlphaFoldDB" id="A0A6B7PWP6"/>
<reference evidence="1" key="1">
    <citation type="submission" date="2019-08" db="EMBL/GenBank/DDBJ databases">
        <authorList>
            <person name="Zhou D."/>
            <person name="Chen F."/>
        </authorList>
    </citation>
    <scope>NUCLEOTIDE SEQUENCE</scope>
    <source>
        <strain evidence="1">150716811</strain>
        <plasmid evidence="1">p716811-VIM</plasmid>
    </source>
</reference>
<name>A0A6B7PWP6_PSEPU</name>
<keyword evidence="1" id="KW-0614">Plasmid</keyword>
<proteinExistence type="predicted"/>